<protein>
    <recommendedName>
        <fullName evidence="1">Glycosyltransferase 2-like domain-containing protein</fullName>
    </recommendedName>
</protein>
<dbReference type="PANTHER" id="PTHR48090">
    <property type="entry name" value="UNDECAPRENYL-PHOSPHATE 4-DEOXY-4-FORMAMIDO-L-ARABINOSE TRANSFERASE-RELATED"/>
    <property type="match status" value="1"/>
</dbReference>
<organism evidence="2 3">
    <name type="scientific">Candidatus Gottesmanbacteria bacterium RIFCSPHIGHO2_02_FULL_40_13</name>
    <dbReference type="NCBI Taxonomy" id="1798384"/>
    <lineage>
        <taxon>Bacteria</taxon>
        <taxon>Candidatus Gottesmaniibacteriota</taxon>
    </lineage>
</organism>
<sequence length="241" mass="27092">MKLSIIIPVYNEEKTIHQVLISVASLKLPCTKEIIVVDDGSTDNTRKHITNSREQNEKLKNIKVITHKKNLGKGTAIRTGIKRATGDYILIQDADLEYNSQEIPKLLSPVISYSKNYNLKPKTFISVYGSRFANGRPVIPLLYYLGNRLLTILFNLFYGTNLTDMETGYKLIPTKLLKSLKFTSSGFDIEPEITALLVKQGVFIIEVPISYKGRSHLAGKKLTVKDAFGAIVTIIKNKFRS</sequence>
<reference evidence="2 3" key="1">
    <citation type="journal article" date="2016" name="Nat. Commun.">
        <title>Thousands of microbial genomes shed light on interconnected biogeochemical processes in an aquifer system.</title>
        <authorList>
            <person name="Anantharaman K."/>
            <person name="Brown C.T."/>
            <person name="Hug L.A."/>
            <person name="Sharon I."/>
            <person name="Castelle C.J."/>
            <person name="Probst A.J."/>
            <person name="Thomas B.C."/>
            <person name="Singh A."/>
            <person name="Wilkins M.J."/>
            <person name="Karaoz U."/>
            <person name="Brodie E.L."/>
            <person name="Williams K.H."/>
            <person name="Hubbard S.S."/>
            <person name="Banfield J.F."/>
        </authorList>
    </citation>
    <scope>NUCLEOTIDE SEQUENCE [LARGE SCALE GENOMIC DNA]</scope>
</reference>
<dbReference type="InterPro" id="IPR029044">
    <property type="entry name" value="Nucleotide-diphossugar_trans"/>
</dbReference>
<dbReference type="AlphaFoldDB" id="A0A1F6A7H4"/>
<name>A0A1F6A7H4_9BACT</name>
<dbReference type="Pfam" id="PF00535">
    <property type="entry name" value="Glycos_transf_2"/>
    <property type="match status" value="1"/>
</dbReference>
<gene>
    <name evidence="2" type="ORF">A3D03_00060</name>
</gene>
<dbReference type="EMBL" id="MFJN01000037">
    <property type="protein sequence ID" value="OGG20688.1"/>
    <property type="molecule type" value="Genomic_DNA"/>
</dbReference>
<comment type="caution">
    <text evidence="2">The sequence shown here is derived from an EMBL/GenBank/DDBJ whole genome shotgun (WGS) entry which is preliminary data.</text>
</comment>
<dbReference type="PANTHER" id="PTHR48090:SF7">
    <property type="entry name" value="RFBJ PROTEIN"/>
    <property type="match status" value="1"/>
</dbReference>
<proteinExistence type="predicted"/>
<evidence type="ECO:0000313" key="2">
    <source>
        <dbReference type="EMBL" id="OGG20688.1"/>
    </source>
</evidence>
<dbReference type="CDD" id="cd04179">
    <property type="entry name" value="DPM_DPG-synthase_like"/>
    <property type="match status" value="1"/>
</dbReference>
<dbReference type="SUPFAM" id="SSF53448">
    <property type="entry name" value="Nucleotide-diphospho-sugar transferases"/>
    <property type="match status" value="1"/>
</dbReference>
<dbReference type="Proteomes" id="UP000177092">
    <property type="component" value="Unassembled WGS sequence"/>
</dbReference>
<dbReference type="STRING" id="1798384.A3D03_00060"/>
<accession>A0A1F6A7H4</accession>
<dbReference type="Gene3D" id="3.90.550.10">
    <property type="entry name" value="Spore Coat Polysaccharide Biosynthesis Protein SpsA, Chain A"/>
    <property type="match status" value="1"/>
</dbReference>
<evidence type="ECO:0000313" key="3">
    <source>
        <dbReference type="Proteomes" id="UP000177092"/>
    </source>
</evidence>
<feature type="domain" description="Glycosyltransferase 2-like" evidence="1">
    <location>
        <begin position="4"/>
        <end position="112"/>
    </location>
</feature>
<dbReference type="InterPro" id="IPR050256">
    <property type="entry name" value="Glycosyltransferase_2"/>
</dbReference>
<evidence type="ECO:0000259" key="1">
    <source>
        <dbReference type="Pfam" id="PF00535"/>
    </source>
</evidence>
<dbReference type="InterPro" id="IPR001173">
    <property type="entry name" value="Glyco_trans_2-like"/>
</dbReference>